<dbReference type="AlphaFoldDB" id="A0AAU7DT62"/>
<dbReference type="Pfam" id="PF13462">
    <property type="entry name" value="Thioredoxin_4"/>
    <property type="match status" value="1"/>
</dbReference>
<evidence type="ECO:0000256" key="2">
    <source>
        <dbReference type="ARBA" id="ARBA00022729"/>
    </source>
</evidence>
<keyword evidence="5" id="KW-0676">Redox-active center</keyword>
<dbReference type="GO" id="GO:0016491">
    <property type="term" value="F:oxidoreductase activity"/>
    <property type="evidence" value="ECO:0007669"/>
    <property type="project" value="UniProtKB-KW"/>
</dbReference>
<dbReference type="PROSITE" id="PS51352">
    <property type="entry name" value="THIOREDOXIN_2"/>
    <property type="match status" value="1"/>
</dbReference>
<keyword evidence="7" id="KW-0812">Transmembrane</keyword>
<proteinExistence type="inferred from homology"/>
<keyword evidence="4" id="KW-1015">Disulfide bond</keyword>
<gene>
    <name evidence="9" type="ORF">V5R04_12235</name>
</gene>
<name>A0AAU7DT62_9MICO</name>
<dbReference type="InterPro" id="IPR036249">
    <property type="entry name" value="Thioredoxin-like_sf"/>
</dbReference>
<feature type="region of interest" description="Disordered" evidence="6">
    <location>
        <begin position="37"/>
        <end position="68"/>
    </location>
</feature>
<dbReference type="InterPro" id="IPR013766">
    <property type="entry name" value="Thioredoxin_domain"/>
</dbReference>
<evidence type="ECO:0000313" key="9">
    <source>
        <dbReference type="EMBL" id="XBH20978.1"/>
    </source>
</evidence>
<keyword evidence="7" id="KW-0472">Membrane</keyword>
<reference evidence="9" key="1">
    <citation type="submission" date="2024-02" db="EMBL/GenBank/DDBJ databases">
        <title>Tomenella chthoni gen. nov. sp. nov., a member of the family Jonesiaceae isolated from bat guano.</title>
        <authorList>
            <person name="Miller S.L."/>
            <person name="King J."/>
            <person name="Sankaranarayanan K."/>
            <person name="Lawson P.A."/>
        </authorList>
    </citation>
    <scope>NUCLEOTIDE SEQUENCE</scope>
    <source>
        <strain evidence="9">BS-20</strain>
    </source>
</reference>
<dbReference type="PANTHER" id="PTHR13887">
    <property type="entry name" value="GLUTATHIONE S-TRANSFERASE KAPPA"/>
    <property type="match status" value="1"/>
</dbReference>
<dbReference type="PANTHER" id="PTHR13887:SF14">
    <property type="entry name" value="DISULFIDE BOND FORMATION PROTEIN D"/>
    <property type="match status" value="1"/>
</dbReference>
<comment type="similarity">
    <text evidence="1">Belongs to the thioredoxin family. DsbA subfamily.</text>
</comment>
<protein>
    <submittedName>
        <fullName evidence="9">Thioredoxin domain-containing protein</fullName>
    </submittedName>
</protein>
<evidence type="ECO:0000256" key="7">
    <source>
        <dbReference type="SAM" id="Phobius"/>
    </source>
</evidence>
<dbReference type="InterPro" id="IPR012336">
    <property type="entry name" value="Thioredoxin-like_fold"/>
</dbReference>
<dbReference type="EMBL" id="CP146203">
    <property type="protein sequence ID" value="XBH20978.1"/>
    <property type="molecule type" value="Genomic_DNA"/>
</dbReference>
<keyword evidence="7" id="KW-1133">Transmembrane helix</keyword>
<accession>A0AAU7DT62</accession>
<evidence type="ECO:0000256" key="4">
    <source>
        <dbReference type="ARBA" id="ARBA00023157"/>
    </source>
</evidence>
<evidence type="ECO:0000256" key="3">
    <source>
        <dbReference type="ARBA" id="ARBA00023002"/>
    </source>
</evidence>
<dbReference type="Gene3D" id="3.40.30.10">
    <property type="entry name" value="Glutaredoxin"/>
    <property type="match status" value="1"/>
</dbReference>
<sequence>MSTPQSSPTRRALIWVLPVVIVLVAIALVALSLTGKTKPQANEPAPTSTTDAQRTPEPEAQPQEPEEVTVDEYVEVLMQNRGPDLSRRIADEPGSFGEVEAPVTMVVYSDYQCKFCSLWTQQTMTVLMSDYVEHGKLRIELRDVNVFGEPSHQAALATHAAEKQGQFWQMHQAMFPDGATLPADQLTAESLTGLAGELGMDTDQFAADMSSEEVVASVTQNEAEGQSIGVSSTPSFLINGIPMTGAQPANVFTAIIDAELALVQ</sequence>
<evidence type="ECO:0000259" key="8">
    <source>
        <dbReference type="PROSITE" id="PS51352"/>
    </source>
</evidence>
<feature type="transmembrane region" description="Helical" evidence="7">
    <location>
        <begin position="12"/>
        <end position="33"/>
    </location>
</feature>
<keyword evidence="2" id="KW-0732">Signal</keyword>
<dbReference type="SUPFAM" id="SSF52833">
    <property type="entry name" value="Thioredoxin-like"/>
    <property type="match status" value="1"/>
</dbReference>
<organism evidence="9">
    <name type="scientific">Jonesiaceae bacterium BS-20</name>
    <dbReference type="NCBI Taxonomy" id="3120821"/>
    <lineage>
        <taxon>Bacteria</taxon>
        <taxon>Bacillati</taxon>
        <taxon>Actinomycetota</taxon>
        <taxon>Actinomycetes</taxon>
        <taxon>Micrococcales</taxon>
        <taxon>Jonesiaceae</taxon>
    </lineage>
</organism>
<evidence type="ECO:0000256" key="6">
    <source>
        <dbReference type="SAM" id="MobiDB-lite"/>
    </source>
</evidence>
<feature type="compositionally biased region" description="Polar residues" evidence="6">
    <location>
        <begin position="37"/>
        <end position="53"/>
    </location>
</feature>
<evidence type="ECO:0000256" key="5">
    <source>
        <dbReference type="ARBA" id="ARBA00023284"/>
    </source>
</evidence>
<keyword evidence="3" id="KW-0560">Oxidoreductase</keyword>
<feature type="domain" description="Thioredoxin" evidence="8">
    <location>
        <begin position="39"/>
        <end position="261"/>
    </location>
</feature>
<evidence type="ECO:0000256" key="1">
    <source>
        <dbReference type="ARBA" id="ARBA00005791"/>
    </source>
</evidence>